<dbReference type="GO" id="GO:0005886">
    <property type="term" value="C:plasma membrane"/>
    <property type="evidence" value="ECO:0007669"/>
    <property type="project" value="UniProtKB-SubCell"/>
</dbReference>
<sequence>MFLVLVLASWCCFLYSVICFFAFFRQREKYWQRLDQLIPHNECQNRRKEYIYFFIQLLDKLSNYGQKMKVLNNEMEWERDLLQSGYPYQLSVKRLHGARLLGGFTGCFIGLVYFLLGGPLDAFVVVFLPVLGLQTPIWFIRLSARQRQRQIYDELPNFFDLISMMLQAGISLENAFQFYMDTRNNPLSEELARVQQEIQLGMQREVAYRSLLKRVSIEEFQTFIQTLIHIYRLGTPLAGTLTKHAEELRRLRLERAKELAGKASPKISLVSALIMGPSIMFLMFSALVYSHFIAENVFRK</sequence>
<protein>
    <submittedName>
        <fullName evidence="8">Tight adherence protein C</fullName>
    </submittedName>
</protein>
<accession>A0A1I3QRL2</accession>
<evidence type="ECO:0000313" key="9">
    <source>
        <dbReference type="Proteomes" id="UP000199545"/>
    </source>
</evidence>
<evidence type="ECO:0000313" key="8">
    <source>
        <dbReference type="EMBL" id="SFJ36525.1"/>
    </source>
</evidence>
<dbReference type="InterPro" id="IPR042094">
    <property type="entry name" value="T2SS_GspF_sf"/>
</dbReference>
<feature type="transmembrane region" description="Helical" evidence="6">
    <location>
        <begin position="6"/>
        <end position="24"/>
    </location>
</feature>
<evidence type="ECO:0000256" key="5">
    <source>
        <dbReference type="ARBA" id="ARBA00023136"/>
    </source>
</evidence>
<feature type="transmembrane region" description="Helical" evidence="6">
    <location>
        <begin position="98"/>
        <end position="116"/>
    </location>
</feature>
<dbReference type="PANTHER" id="PTHR35007:SF2">
    <property type="entry name" value="PILUS ASSEMBLE PROTEIN"/>
    <property type="match status" value="1"/>
</dbReference>
<dbReference type="AlphaFoldDB" id="A0A1I3QRL2"/>
<dbReference type="PANTHER" id="PTHR35007">
    <property type="entry name" value="INTEGRAL MEMBRANE PROTEIN-RELATED"/>
    <property type="match status" value="1"/>
</dbReference>
<organism evidence="8 9">
    <name type="scientific">Thermoflavimicrobium dichotomicum</name>
    <dbReference type="NCBI Taxonomy" id="46223"/>
    <lineage>
        <taxon>Bacteria</taxon>
        <taxon>Bacillati</taxon>
        <taxon>Bacillota</taxon>
        <taxon>Bacilli</taxon>
        <taxon>Bacillales</taxon>
        <taxon>Thermoactinomycetaceae</taxon>
        <taxon>Thermoflavimicrobium</taxon>
    </lineage>
</organism>
<reference evidence="8 9" key="1">
    <citation type="submission" date="2016-10" db="EMBL/GenBank/DDBJ databases">
        <authorList>
            <person name="de Groot N.N."/>
        </authorList>
    </citation>
    <scope>NUCLEOTIDE SEQUENCE [LARGE SCALE GENOMIC DNA]</scope>
    <source>
        <strain evidence="8 9">DSM 44778</strain>
    </source>
</reference>
<dbReference type="RefSeq" id="WP_093229887.1">
    <property type="nucleotide sequence ID" value="NZ_FORR01000008.1"/>
</dbReference>
<keyword evidence="3 6" id="KW-0812">Transmembrane</keyword>
<keyword evidence="2" id="KW-1003">Cell membrane</keyword>
<feature type="transmembrane region" description="Helical" evidence="6">
    <location>
        <begin position="122"/>
        <end position="140"/>
    </location>
</feature>
<dbReference type="EMBL" id="FORR01000008">
    <property type="protein sequence ID" value="SFJ36525.1"/>
    <property type="molecule type" value="Genomic_DNA"/>
</dbReference>
<evidence type="ECO:0000256" key="3">
    <source>
        <dbReference type="ARBA" id="ARBA00022692"/>
    </source>
</evidence>
<comment type="subcellular location">
    <subcellularLocation>
        <location evidence="1">Cell membrane</location>
        <topology evidence="1">Multi-pass membrane protein</topology>
    </subcellularLocation>
</comment>
<keyword evidence="9" id="KW-1185">Reference proteome</keyword>
<evidence type="ECO:0000256" key="1">
    <source>
        <dbReference type="ARBA" id="ARBA00004651"/>
    </source>
</evidence>
<gene>
    <name evidence="8" type="ORF">SAMN05421852_10865</name>
</gene>
<dbReference type="InterPro" id="IPR018076">
    <property type="entry name" value="T2SS_GspF_dom"/>
</dbReference>
<evidence type="ECO:0000256" key="2">
    <source>
        <dbReference type="ARBA" id="ARBA00022475"/>
    </source>
</evidence>
<dbReference type="Pfam" id="PF00482">
    <property type="entry name" value="T2SSF"/>
    <property type="match status" value="1"/>
</dbReference>
<dbReference type="Proteomes" id="UP000199545">
    <property type="component" value="Unassembled WGS sequence"/>
</dbReference>
<dbReference type="STRING" id="46223.SAMN05421852_10865"/>
<dbReference type="Gene3D" id="1.20.81.30">
    <property type="entry name" value="Type II secretion system (T2SS), domain F"/>
    <property type="match status" value="1"/>
</dbReference>
<feature type="domain" description="Type II secretion system protein GspF" evidence="7">
    <location>
        <begin position="158"/>
        <end position="283"/>
    </location>
</feature>
<keyword evidence="4 6" id="KW-1133">Transmembrane helix</keyword>
<evidence type="ECO:0000259" key="7">
    <source>
        <dbReference type="Pfam" id="PF00482"/>
    </source>
</evidence>
<name>A0A1I3QRL2_9BACL</name>
<proteinExistence type="predicted"/>
<evidence type="ECO:0000256" key="6">
    <source>
        <dbReference type="SAM" id="Phobius"/>
    </source>
</evidence>
<feature type="transmembrane region" description="Helical" evidence="6">
    <location>
        <begin position="267"/>
        <end position="292"/>
    </location>
</feature>
<dbReference type="OrthoDB" id="2574794at2"/>
<keyword evidence="5 6" id="KW-0472">Membrane</keyword>
<evidence type="ECO:0000256" key="4">
    <source>
        <dbReference type="ARBA" id="ARBA00022989"/>
    </source>
</evidence>